<dbReference type="InterPro" id="IPR036291">
    <property type="entry name" value="NAD(P)-bd_dom_sf"/>
</dbReference>
<protein>
    <recommendedName>
        <fullName evidence="3">Short-chain dehydrogenase/reductase family protein</fullName>
    </recommendedName>
</protein>
<dbReference type="Pfam" id="PF00106">
    <property type="entry name" value="adh_short"/>
    <property type="match status" value="1"/>
</dbReference>
<dbReference type="PRINTS" id="PR00081">
    <property type="entry name" value="GDHRDH"/>
</dbReference>
<dbReference type="InterPro" id="IPR002347">
    <property type="entry name" value="SDR_fam"/>
</dbReference>
<organism evidence="2">
    <name type="scientific">Bionectria ochroleuca</name>
    <name type="common">Gliocladium roseum</name>
    <dbReference type="NCBI Taxonomy" id="29856"/>
    <lineage>
        <taxon>Eukaryota</taxon>
        <taxon>Fungi</taxon>
        <taxon>Dikarya</taxon>
        <taxon>Ascomycota</taxon>
        <taxon>Pezizomycotina</taxon>
        <taxon>Sordariomycetes</taxon>
        <taxon>Hypocreomycetidae</taxon>
        <taxon>Hypocreales</taxon>
        <taxon>Bionectriaceae</taxon>
        <taxon>Clonostachys</taxon>
    </lineage>
</organism>
<dbReference type="EMBL" id="CDPU01000013">
    <property type="protein sequence ID" value="CEO49297.1"/>
    <property type="molecule type" value="Genomic_DNA"/>
</dbReference>
<reference evidence="2" key="1">
    <citation type="submission" date="2015-01" db="EMBL/GenBank/DDBJ databases">
        <authorList>
            <person name="Durling Mikael"/>
        </authorList>
    </citation>
    <scope>NUCLEOTIDE SEQUENCE</scope>
</reference>
<sequence>MTSDPKFDISPSDEGSASSYIRRQLFYTPSIVAGVTLDGKTAIVTGSSSGIGLETSRQLLDLGLTKLILAVRNEQKGNAAVSELSRDRSLPENAIEVWPLDYSSYESIIAFTERTRSLERIDIVVLNAAMMPVKQTLNPKTGHDESVQVNYLGTALLTILMAGVIKGKPESQPARITVTGSDVAAWTKFAEQDNDPLLPALDKPDGWNFTDRHFVTKLLYQLFLHKLEPLVPAAVAVINVATPGMVHDSELDRHAAVGVLGKTVAMFQRRIGYTSSVGARHITDAAVRHGSESHGQYLSQQRVKPMASLVYTSSGEKVAERLWKETMEEFKFANVQGILADLKK</sequence>
<keyword evidence="1" id="KW-0560">Oxidoreductase</keyword>
<evidence type="ECO:0000313" key="2">
    <source>
        <dbReference type="EMBL" id="CEO49297.1"/>
    </source>
</evidence>
<gene>
    <name evidence="2" type="ORF">BN869_000005354_1</name>
</gene>
<evidence type="ECO:0008006" key="3">
    <source>
        <dbReference type="Google" id="ProtNLM"/>
    </source>
</evidence>
<dbReference type="GO" id="GO:0016491">
    <property type="term" value="F:oxidoreductase activity"/>
    <property type="evidence" value="ECO:0007669"/>
    <property type="project" value="UniProtKB-KW"/>
</dbReference>
<dbReference type="SUPFAM" id="SSF51735">
    <property type="entry name" value="NAD(P)-binding Rossmann-fold domains"/>
    <property type="match status" value="1"/>
</dbReference>
<dbReference type="AlphaFoldDB" id="A0A0B7K190"/>
<dbReference type="Gene3D" id="3.40.50.720">
    <property type="entry name" value="NAD(P)-binding Rossmann-like Domain"/>
    <property type="match status" value="1"/>
</dbReference>
<dbReference type="PANTHER" id="PTHR43157:SF31">
    <property type="entry name" value="PHOSPHATIDYLINOSITOL-GLYCAN BIOSYNTHESIS CLASS F PROTEIN"/>
    <property type="match status" value="1"/>
</dbReference>
<name>A0A0B7K190_BIOOC</name>
<proteinExistence type="predicted"/>
<evidence type="ECO:0000256" key="1">
    <source>
        <dbReference type="ARBA" id="ARBA00023002"/>
    </source>
</evidence>
<accession>A0A0B7K190</accession>
<dbReference type="PANTHER" id="PTHR43157">
    <property type="entry name" value="PHOSPHATIDYLINOSITOL-GLYCAN BIOSYNTHESIS CLASS F PROTEIN-RELATED"/>
    <property type="match status" value="1"/>
</dbReference>